<reference evidence="4 5" key="1">
    <citation type="submission" date="2019-01" db="EMBL/GenBank/DDBJ databases">
        <title>Novel species of Nocardioides.</title>
        <authorList>
            <person name="Liu Q."/>
            <person name="X Y.-H."/>
        </authorList>
    </citation>
    <scope>NUCLEOTIDE SEQUENCE [LARGE SCALE GENOMIC DNA]</scope>
    <source>
        <strain evidence="4 5">HLT2-9</strain>
    </source>
</reference>
<dbReference type="EMBL" id="SDWV01000022">
    <property type="protein sequence ID" value="RYC05659.1"/>
    <property type="molecule type" value="Genomic_DNA"/>
</dbReference>
<feature type="binding site" evidence="3">
    <location>
        <position position="58"/>
    </location>
    <ligand>
        <name>Mg(2+)</name>
        <dbReference type="ChEBI" id="CHEBI:18420"/>
        <label>1</label>
    </ligand>
</feature>
<dbReference type="GO" id="GO:0016787">
    <property type="term" value="F:hydrolase activity"/>
    <property type="evidence" value="ECO:0007669"/>
    <property type="project" value="UniProtKB-KW"/>
</dbReference>
<dbReference type="InterPro" id="IPR005502">
    <property type="entry name" value="Ribosyl_crysJ1"/>
</dbReference>
<feature type="binding site" evidence="3">
    <location>
        <position position="272"/>
    </location>
    <ligand>
        <name>Mg(2+)</name>
        <dbReference type="ChEBI" id="CHEBI:18420"/>
        <label>1</label>
    </ligand>
</feature>
<protein>
    <submittedName>
        <fullName evidence="4">ADP-ribosylglycohydrolase family protein</fullName>
    </submittedName>
</protein>
<comment type="similarity">
    <text evidence="1">Belongs to the ADP-ribosylglycohydrolase family.</text>
</comment>
<dbReference type="InterPro" id="IPR050792">
    <property type="entry name" value="ADP-ribosylglycohydrolase"/>
</dbReference>
<dbReference type="InterPro" id="IPR036705">
    <property type="entry name" value="Ribosyl_crysJ1_sf"/>
</dbReference>
<evidence type="ECO:0000256" key="3">
    <source>
        <dbReference type="PIRSR" id="PIRSR605502-1"/>
    </source>
</evidence>
<keyword evidence="5" id="KW-1185">Reference proteome</keyword>
<keyword evidence="3" id="KW-0460">Magnesium</keyword>
<dbReference type="OrthoDB" id="9798107at2"/>
<feature type="binding site" evidence="3">
    <location>
        <position position="270"/>
    </location>
    <ligand>
        <name>Mg(2+)</name>
        <dbReference type="ChEBI" id="CHEBI:18420"/>
        <label>1</label>
    </ligand>
</feature>
<dbReference type="PANTHER" id="PTHR16222">
    <property type="entry name" value="ADP-RIBOSYLGLYCOHYDROLASE"/>
    <property type="match status" value="1"/>
</dbReference>
<accession>A0A4Q2SNK3</accession>
<dbReference type="AlphaFoldDB" id="A0A4Q2SNK3"/>
<dbReference type="PANTHER" id="PTHR16222:SF24">
    <property type="entry name" value="ADP-RIBOSYLHYDROLASE ARH3"/>
    <property type="match status" value="1"/>
</dbReference>
<evidence type="ECO:0000256" key="2">
    <source>
        <dbReference type="ARBA" id="ARBA00022801"/>
    </source>
</evidence>
<dbReference type="RefSeq" id="WP_129428294.1">
    <property type="nucleotide sequence ID" value="NZ_SDWV01000022.1"/>
</dbReference>
<evidence type="ECO:0000256" key="1">
    <source>
        <dbReference type="ARBA" id="ARBA00010702"/>
    </source>
</evidence>
<organism evidence="4 5">
    <name type="scientific">Nocardioides zhouii</name>
    <dbReference type="NCBI Taxonomy" id="1168729"/>
    <lineage>
        <taxon>Bacteria</taxon>
        <taxon>Bacillati</taxon>
        <taxon>Actinomycetota</taxon>
        <taxon>Actinomycetes</taxon>
        <taxon>Propionibacteriales</taxon>
        <taxon>Nocardioidaceae</taxon>
        <taxon>Nocardioides</taxon>
    </lineage>
</organism>
<comment type="caution">
    <text evidence="4">The sequence shown here is derived from an EMBL/GenBank/DDBJ whole genome shotgun (WGS) entry which is preliminary data.</text>
</comment>
<dbReference type="Gene3D" id="1.10.4080.10">
    <property type="entry name" value="ADP-ribosylation/Crystallin J1"/>
    <property type="match status" value="1"/>
</dbReference>
<keyword evidence="2 4" id="KW-0378">Hydrolase</keyword>
<dbReference type="Pfam" id="PF03747">
    <property type="entry name" value="ADP_ribosyl_GH"/>
    <property type="match status" value="1"/>
</dbReference>
<name>A0A4Q2SNK3_9ACTN</name>
<feature type="binding site" evidence="3">
    <location>
        <position position="57"/>
    </location>
    <ligand>
        <name>Mg(2+)</name>
        <dbReference type="ChEBI" id="CHEBI:18420"/>
        <label>1</label>
    </ligand>
</feature>
<feature type="binding site" evidence="3">
    <location>
        <position position="273"/>
    </location>
    <ligand>
        <name>Mg(2+)</name>
        <dbReference type="ChEBI" id="CHEBI:18420"/>
        <label>1</label>
    </ligand>
</feature>
<keyword evidence="3" id="KW-0479">Metal-binding</keyword>
<dbReference type="Proteomes" id="UP000291101">
    <property type="component" value="Unassembled WGS sequence"/>
</dbReference>
<gene>
    <name evidence="4" type="ORF">EUA94_18090</name>
</gene>
<evidence type="ECO:0000313" key="4">
    <source>
        <dbReference type="EMBL" id="RYC05659.1"/>
    </source>
</evidence>
<dbReference type="GO" id="GO:0046872">
    <property type="term" value="F:metal ion binding"/>
    <property type="evidence" value="ECO:0007669"/>
    <property type="project" value="UniProtKB-KW"/>
</dbReference>
<evidence type="ECO:0000313" key="5">
    <source>
        <dbReference type="Proteomes" id="UP000291101"/>
    </source>
</evidence>
<proteinExistence type="inferred from homology"/>
<feature type="binding site" evidence="3">
    <location>
        <position position="59"/>
    </location>
    <ligand>
        <name>Mg(2+)</name>
        <dbReference type="ChEBI" id="CHEBI:18420"/>
        <label>1</label>
    </ligand>
</feature>
<comment type="cofactor">
    <cofactor evidence="3">
        <name>Mg(2+)</name>
        <dbReference type="ChEBI" id="CHEBI:18420"/>
    </cofactor>
    <text evidence="3">Binds 2 magnesium ions per subunit.</text>
</comment>
<dbReference type="SUPFAM" id="SSF101478">
    <property type="entry name" value="ADP-ribosylglycohydrolase"/>
    <property type="match status" value="1"/>
</dbReference>
<sequence>MTLHLTPAQVDRACGVLIASAAGDALGAGYEFASVAPDLVPTMIGGGLGGFAPGEWTDDTSQAVAIAQVAATGIDLRTPEALTQIAQVFADWYAGGPADVGIQTSAVLSGAGRNPTGDEMAEAARVVHERSGRSAGNGSLMRTGPVALAFLHDPEGLVEAAMAVSALTHHQDIAQEACAVWCLMIRHAVLTGELPTYDDIAAWMPNADHWRGLLAEAETKSPSAFARNGWAVGALQAAWSAITHTPLPTDGPACGHLVDSLSTAIRIGHDTDTVAAIAGALLGARWGMSAVPAAWRRVLHGWPGLRALDLEHLAVLTVRGGAPGKYGFGRWSTTSTTRTCSTACPRSPRTRTTTGY</sequence>